<evidence type="ECO:0000259" key="1">
    <source>
        <dbReference type="Pfam" id="PF02129"/>
    </source>
</evidence>
<dbReference type="InterPro" id="IPR000383">
    <property type="entry name" value="Xaa-Pro-like_dom"/>
</dbReference>
<name>A0A7H8T0U2_STRCX</name>
<dbReference type="Pfam" id="PF02129">
    <property type="entry name" value="Peptidase_S15"/>
    <property type="match status" value="1"/>
</dbReference>
<gene>
    <name evidence="2" type="ORF">HUT05_07015</name>
</gene>
<dbReference type="SUPFAM" id="SSF53474">
    <property type="entry name" value="alpha/beta-Hydrolases"/>
    <property type="match status" value="1"/>
</dbReference>
<dbReference type="AlphaFoldDB" id="A0A7H8T0U2"/>
<protein>
    <recommendedName>
        <fullName evidence="1">Xaa-Pro dipeptidyl-peptidase-like domain-containing protein</fullName>
    </recommendedName>
</protein>
<keyword evidence="3" id="KW-1185">Reference proteome</keyword>
<sequence length="111" mass="11763">MRILIETDILVPGYDGTLLGASARCPDGTDPAPVLLARSPYGKDDVRFLAGDISADMPALVAAGYALVHQSCRGTFRSEDTFTPHVDEAADGATAVAWLREQPGATAWWAC</sequence>
<accession>A0A7H8T0U2</accession>
<dbReference type="EMBL" id="CP056041">
    <property type="protein sequence ID" value="QKZ17137.1"/>
    <property type="molecule type" value="Genomic_DNA"/>
</dbReference>
<reference evidence="2 3" key="1">
    <citation type="submission" date="2020-06" db="EMBL/GenBank/DDBJ databases">
        <title>Genome mining for natural products.</title>
        <authorList>
            <person name="Zhang B."/>
            <person name="Shi J."/>
            <person name="Ge H."/>
        </authorList>
    </citation>
    <scope>NUCLEOTIDE SEQUENCE [LARGE SCALE GENOMIC DNA]</scope>
    <source>
        <strain evidence="2 3">NA02069</strain>
    </source>
</reference>
<organism evidence="2 3">
    <name type="scientific">Streptomyces chartreusis</name>
    <dbReference type="NCBI Taxonomy" id="1969"/>
    <lineage>
        <taxon>Bacteria</taxon>
        <taxon>Bacillati</taxon>
        <taxon>Actinomycetota</taxon>
        <taxon>Actinomycetes</taxon>
        <taxon>Kitasatosporales</taxon>
        <taxon>Streptomycetaceae</taxon>
        <taxon>Streptomyces</taxon>
    </lineage>
</organism>
<proteinExistence type="predicted"/>
<dbReference type="Proteomes" id="UP000509418">
    <property type="component" value="Chromosome"/>
</dbReference>
<evidence type="ECO:0000313" key="3">
    <source>
        <dbReference type="Proteomes" id="UP000509418"/>
    </source>
</evidence>
<dbReference type="InterPro" id="IPR029058">
    <property type="entry name" value="AB_hydrolase_fold"/>
</dbReference>
<evidence type="ECO:0000313" key="2">
    <source>
        <dbReference type="EMBL" id="QKZ17137.1"/>
    </source>
</evidence>
<feature type="domain" description="Xaa-Pro dipeptidyl-peptidase-like" evidence="1">
    <location>
        <begin position="15"/>
        <end position="104"/>
    </location>
</feature>
<dbReference type="GO" id="GO:0016787">
    <property type="term" value="F:hydrolase activity"/>
    <property type="evidence" value="ECO:0007669"/>
    <property type="project" value="InterPro"/>
</dbReference>
<dbReference type="Gene3D" id="3.40.50.1820">
    <property type="entry name" value="alpha/beta hydrolase"/>
    <property type="match status" value="1"/>
</dbReference>